<name>A0A5E4ZBH3_9BURK</name>
<accession>A0A5E4ZBH3</accession>
<dbReference type="EC" id="5.3.3.1" evidence="2"/>
<evidence type="ECO:0000313" key="3">
    <source>
        <dbReference type="Proteomes" id="UP000414233"/>
    </source>
</evidence>
<protein>
    <submittedName>
        <fullName evidence="2">Steroid Delta-isomerase</fullName>
        <ecNumber evidence="2">5.3.3.1</ecNumber>
    </submittedName>
</protein>
<dbReference type="EMBL" id="CABPRZ010000036">
    <property type="protein sequence ID" value="VVE58376.1"/>
    <property type="molecule type" value="Genomic_DNA"/>
</dbReference>
<gene>
    <name evidence="2" type="primary">ksi</name>
    <name evidence="2" type="ORF">PTE30175_05230</name>
</gene>
<keyword evidence="2" id="KW-0413">Isomerase</keyword>
<dbReference type="RefSeq" id="WP_224788982.1">
    <property type="nucleotide sequence ID" value="NZ_CABPRZ010000036.1"/>
</dbReference>
<proteinExistence type="predicted"/>
<reference evidence="2 3" key="1">
    <citation type="submission" date="2019-08" db="EMBL/GenBank/DDBJ databases">
        <authorList>
            <person name="Peeters C."/>
        </authorList>
    </citation>
    <scope>NUCLEOTIDE SEQUENCE [LARGE SCALE GENOMIC DNA]</scope>
    <source>
        <strain evidence="2 3">LMG 30175</strain>
    </source>
</reference>
<evidence type="ECO:0000259" key="1">
    <source>
        <dbReference type="Pfam" id="PF12680"/>
    </source>
</evidence>
<dbReference type="GO" id="GO:0004769">
    <property type="term" value="F:steroid Delta-isomerase activity"/>
    <property type="evidence" value="ECO:0007669"/>
    <property type="project" value="UniProtKB-EC"/>
</dbReference>
<evidence type="ECO:0000313" key="2">
    <source>
        <dbReference type="EMBL" id="VVE58376.1"/>
    </source>
</evidence>
<sequence length="127" mass="13522">MTMVDSATMKAALREYVEAFNAGDAARVCALYADHATVEDPVGAPRVEGRAAIEAFYAGAIKTGARLALVAPPRGSHGRSASITFQVQVTMNGHAVKIDVTDVMTFDDSGKIERMQAFWAPDDVHPA</sequence>
<dbReference type="Proteomes" id="UP000414233">
    <property type="component" value="Unassembled WGS sequence"/>
</dbReference>
<feature type="domain" description="SnoaL-like" evidence="1">
    <location>
        <begin position="14"/>
        <end position="114"/>
    </location>
</feature>
<organism evidence="2 3">
    <name type="scientific">Pandoraea terrae</name>
    <dbReference type="NCBI Taxonomy" id="1537710"/>
    <lineage>
        <taxon>Bacteria</taxon>
        <taxon>Pseudomonadati</taxon>
        <taxon>Pseudomonadota</taxon>
        <taxon>Betaproteobacteria</taxon>
        <taxon>Burkholderiales</taxon>
        <taxon>Burkholderiaceae</taxon>
        <taxon>Pandoraea</taxon>
    </lineage>
</organism>
<keyword evidence="3" id="KW-1185">Reference proteome</keyword>
<dbReference type="Pfam" id="PF12680">
    <property type="entry name" value="SnoaL_2"/>
    <property type="match status" value="1"/>
</dbReference>
<dbReference type="SUPFAM" id="SSF54427">
    <property type="entry name" value="NTF2-like"/>
    <property type="match status" value="1"/>
</dbReference>
<dbReference type="InterPro" id="IPR037401">
    <property type="entry name" value="SnoaL-like"/>
</dbReference>
<dbReference type="AlphaFoldDB" id="A0A5E4ZBH3"/>
<dbReference type="Gene3D" id="3.10.450.50">
    <property type="match status" value="1"/>
</dbReference>
<dbReference type="InterPro" id="IPR032710">
    <property type="entry name" value="NTF2-like_dom_sf"/>
</dbReference>